<feature type="compositionally biased region" description="Basic and acidic residues" evidence="2">
    <location>
        <begin position="24"/>
        <end position="35"/>
    </location>
</feature>
<evidence type="ECO:0000313" key="5">
    <source>
        <dbReference type="Ensembl" id="ENSOMYP00000110129.1"/>
    </source>
</evidence>
<dbReference type="GO" id="GO:0003676">
    <property type="term" value="F:nucleic acid binding"/>
    <property type="evidence" value="ECO:0007669"/>
    <property type="project" value="UniProtKB-UniRule"/>
</dbReference>
<keyword evidence="6" id="KW-1185">Reference proteome</keyword>
<evidence type="ECO:0000259" key="3">
    <source>
        <dbReference type="PROSITE" id="PS51061"/>
    </source>
</evidence>
<dbReference type="Proteomes" id="UP000694395">
    <property type="component" value="Chromosome 7"/>
</dbReference>
<feature type="compositionally biased region" description="Low complexity" evidence="2">
    <location>
        <begin position="349"/>
        <end position="368"/>
    </location>
</feature>
<feature type="region of interest" description="Disordered" evidence="2">
    <location>
        <begin position="13"/>
        <end position="101"/>
    </location>
</feature>
<feature type="compositionally biased region" description="Polar residues" evidence="2">
    <location>
        <begin position="338"/>
        <end position="348"/>
    </location>
</feature>
<dbReference type="SMART" id="SM00393">
    <property type="entry name" value="R3H"/>
    <property type="match status" value="1"/>
</dbReference>
<dbReference type="Ensembl" id="ENSOMYT00000136683.1">
    <property type="protein sequence ID" value="ENSOMYP00000110129.1"/>
    <property type="gene ID" value="ENSOMYG00000062480.1"/>
</dbReference>
<dbReference type="FunFam" id="3.30.1370.50:FF:000001">
    <property type="entry name" value="R3H domain-containing protein 2 isoform 1"/>
    <property type="match status" value="1"/>
</dbReference>
<evidence type="ECO:0000259" key="4">
    <source>
        <dbReference type="PROSITE" id="PS51673"/>
    </source>
</evidence>
<feature type="region of interest" description="Disordered" evidence="2">
    <location>
        <begin position="733"/>
        <end position="836"/>
    </location>
</feature>
<dbReference type="PANTHER" id="PTHR15672:SF12">
    <property type="entry name" value="R3H DOMAIN-CONTAINING PROTEIN 1"/>
    <property type="match status" value="1"/>
</dbReference>
<evidence type="ECO:0000313" key="6">
    <source>
        <dbReference type="Proteomes" id="UP000694395"/>
    </source>
</evidence>
<name>A0A8K9UIL9_ONCMY</name>
<organism evidence="5 6">
    <name type="scientific">Oncorhynchus mykiss</name>
    <name type="common">Rainbow trout</name>
    <name type="synonym">Salmo gairdneri</name>
    <dbReference type="NCBI Taxonomy" id="8022"/>
    <lineage>
        <taxon>Eukaryota</taxon>
        <taxon>Metazoa</taxon>
        <taxon>Chordata</taxon>
        <taxon>Craniata</taxon>
        <taxon>Vertebrata</taxon>
        <taxon>Euteleostomi</taxon>
        <taxon>Actinopterygii</taxon>
        <taxon>Neopterygii</taxon>
        <taxon>Teleostei</taxon>
        <taxon>Protacanthopterygii</taxon>
        <taxon>Salmoniformes</taxon>
        <taxon>Salmonidae</taxon>
        <taxon>Salmoninae</taxon>
        <taxon>Oncorhynchus</taxon>
    </lineage>
</organism>
<feature type="compositionally biased region" description="Basic and acidic residues" evidence="2">
    <location>
        <begin position="68"/>
        <end position="98"/>
    </location>
</feature>
<feature type="compositionally biased region" description="Low complexity" evidence="2">
    <location>
        <begin position="284"/>
        <end position="293"/>
    </location>
</feature>
<dbReference type="InterPro" id="IPR001374">
    <property type="entry name" value="R3H_dom"/>
</dbReference>
<dbReference type="InterPro" id="IPR051937">
    <property type="entry name" value="R3H_domain_containing"/>
</dbReference>
<keyword evidence="1" id="KW-0597">Phosphoprotein</keyword>
<accession>A0A8K9UIL9</accession>
<feature type="compositionally biased region" description="Polar residues" evidence="2">
    <location>
        <begin position="805"/>
        <end position="819"/>
    </location>
</feature>
<reference evidence="5" key="2">
    <citation type="submission" date="2025-08" db="UniProtKB">
        <authorList>
            <consortium name="Ensembl"/>
        </authorList>
    </citation>
    <scope>IDENTIFICATION</scope>
</reference>
<dbReference type="InterPro" id="IPR024771">
    <property type="entry name" value="SUZ"/>
</dbReference>
<feature type="compositionally biased region" description="Polar residues" evidence="2">
    <location>
        <begin position="305"/>
        <end position="322"/>
    </location>
</feature>
<dbReference type="Pfam" id="PF12752">
    <property type="entry name" value="SUZ"/>
    <property type="match status" value="1"/>
</dbReference>
<reference evidence="5" key="1">
    <citation type="submission" date="2020-07" db="EMBL/GenBank/DDBJ databases">
        <title>A long reads based de novo assembly of the rainbow trout Arlee double haploid line genome.</title>
        <authorList>
            <person name="Gao G."/>
            <person name="Palti Y."/>
        </authorList>
    </citation>
    <scope>NUCLEOTIDE SEQUENCE [LARGE SCALE GENOMIC DNA]</scope>
</reference>
<feature type="compositionally biased region" description="Basic residues" evidence="2">
    <location>
        <begin position="891"/>
        <end position="908"/>
    </location>
</feature>
<gene>
    <name evidence="5" type="primary">LOC110496979</name>
</gene>
<dbReference type="PANTHER" id="PTHR15672">
    <property type="entry name" value="CAMP-REGULATED PHOSPHOPROTEIN 21 RELATED R3H DOMAIN CONTAINING PROTEIN"/>
    <property type="match status" value="1"/>
</dbReference>
<feature type="domain" description="SUZ" evidence="4">
    <location>
        <begin position="188"/>
        <end position="258"/>
    </location>
</feature>
<dbReference type="InterPro" id="IPR036867">
    <property type="entry name" value="R3H_dom_sf"/>
</dbReference>
<feature type="compositionally biased region" description="Polar residues" evidence="2">
    <location>
        <begin position="454"/>
        <end position="464"/>
    </location>
</feature>
<proteinExistence type="predicted"/>
<feature type="region of interest" description="Disordered" evidence="2">
    <location>
        <begin position="890"/>
        <end position="918"/>
    </location>
</feature>
<dbReference type="GeneTree" id="ENSGT00940000156095"/>
<dbReference type="PROSITE" id="PS51673">
    <property type="entry name" value="SUZ"/>
    <property type="match status" value="1"/>
</dbReference>
<dbReference type="AlphaFoldDB" id="A0A8K9UIL9"/>
<dbReference type="Pfam" id="PF01424">
    <property type="entry name" value="R3H"/>
    <property type="match status" value="1"/>
</dbReference>
<sequence>MKVCEAGVELEAADWTGTTTLGADSRRNGVKDKPKPAGSLVPEHNATGHQDGSCCDNKRETSQISQSFDKEELSAKEEKEKVEKPEKMSRKMLSRDSSQDYTDSTGIDLHEFLVNTLKNNPRDRMMLLKLEQDILDFISNNESQKRKFPPMTSYHRMLLHRVAAYFGMDHNVDPTGKSVIINKTSNTRIPDQKFSEHIKDDKTDDFQKRYILKRDNASFDREDGMIRMRLKDDRRSKSIEEREEDYQRARDRIFAPDVRFWSPDEEACISTQQRRQLFRLGDGRSASSRQSSSENDPKNCDARPWSSTDSDSSNRNLRPTMTKASSFSSISVLIRGDSSASSKSTGRLSKTGSESSNSVGSSTSSISRPQVLHLPLPVPAALTQAAGPVGGPSTVLPTPSSSSASSAATATANATSYYLLPPEATGIPPGSILVNPHTGQPFVNPDGSAVVYNPSMTSQQGGRSQQPLAPPLPPPAPHQPANHVLSQPVRHLQPSAPQPIQYSTISYPPPQFLPLSSNQQYTLQEGLAAQFSQMSVVRQASSDVTNGGPHPAMYPSGPVVLQAPLQHQQTGYMVAPPGPPVVGQTQAYPGPAHPMSQPVMQQQQQGYMPQQVQQLVTHMVSQHTISWHRLLPTYLLVSVSFSNINVCINCKCKKRNTPAESCSSIWSVCVVQVSMPQGSQNMPPHQQACQQPMMIQSHPSQAPMAMSGMQVYYSVMPPNQHSTMSPSMGFLPPPGAEQMQFPRASSPCGTQQLPGQQCSGVLPGPHSGGMVMMQLTLPPNHQPRAHSPPQWKHNRYYSLDHTRSQRSSEQLNNSQNSPQLGGPSTPPAQPQAPTHQLTSIKNLRSAGLTPIPIMTQFPRPFGPGQAVDGRYPLLGQPLQYNPAIRPPLIHGTHHMIPNHHHVRRRPPPRKSLSSDLSVGDPVNGGVLEVLELPEGISRTEADSLLGELYRGGAMIKWLSETQQHQHQSGETLNHNDLASTYTILAVFPSRYAAQNALLRHSGPAGPGPLLTTTFKLRTSKRHSDEFHNQERTTSQ</sequence>
<feature type="region of interest" description="Disordered" evidence="2">
    <location>
        <begin position="430"/>
        <end position="482"/>
    </location>
</feature>
<feature type="region of interest" description="Disordered" evidence="2">
    <location>
        <begin position="279"/>
        <end position="322"/>
    </location>
</feature>
<feature type="region of interest" description="Disordered" evidence="2">
    <location>
        <begin position="335"/>
        <end position="368"/>
    </location>
</feature>
<protein>
    <submittedName>
        <fullName evidence="5">R3H domain containing 1</fullName>
    </submittedName>
</protein>
<evidence type="ECO:0000256" key="2">
    <source>
        <dbReference type="SAM" id="MobiDB-lite"/>
    </source>
</evidence>
<reference evidence="5" key="3">
    <citation type="submission" date="2025-09" db="UniProtKB">
        <authorList>
            <consortium name="Ensembl"/>
        </authorList>
    </citation>
    <scope>IDENTIFICATION</scope>
</reference>
<evidence type="ECO:0000256" key="1">
    <source>
        <dbReference type="ARBA" id="ARBA00022553"/>
    </source>
</evidence>
<feature type="domain" description="R3H" evidence="3">
    <location>
        <begin position="124"/>
        <end position="187"/>
    </location>
</feature>
<dbReference type="CDD" id="cd02642">
    <property type="entry name" value="R3H_encore_like"/>
    <property type="match status" value="1"/>
</dbReference>
<dbReference type="PROSITE" id="PS51061">
    <property type="entry name" value="R3H"/>
    <property type="match status" value="1"/>
</dbReference>
<feature type="compositionally biased region" description="Pro residues" evidence="2">
    <location>
        <begin position="468"/>
        <end position="478"/>
    </location>
</feature>
<dbReference type="Gene3D" id="3.30.1370.50">
    <property type="entry name" value="R3H-like domain"/>
    <property type="match status" value="1"/>
</dbReference>
<feature type="compositionally biased region" description="Polar residues" evidence="2">
    <location>
        <begin position="747"/>
        <end position="759"/>
    </location>
</feature>
<dbReference type="SUPFAM" id="SSF82708">
    <property type="entry name" value="R3H domain"/>
    <property type="match status" value="1"/>
</dbReference>